<organism evidence="5 6">
    <name type="scientific">Leifsonia tongyongensis</name>
    <dbReference type="NCBI Taxonomy" id="1268043"/>
    <lineage>
        <taxon>Bacteria</taxon>
        <taxon>Bacillati</taxon>
        <taxon>Actinomycetota</taxon>
        <taxon>Actinomycetes</taxon>
        <taxon>Micrococcales</taxon>
        <taxon>Microbacteriaceae</taxon>
        <taxon>Leifsonia</taxon>
    </lineage>
</organism>
<keyword evidence="3" id="KW-0472">Membrane</keyword>
<evidence type="ECO:0000256" key="2">
    <source>
        <dbReference type="SAM" id="MobiDB-lite"/>
    </source>
</evidence>
<dbReference type="NCBIfam" id="TIGR00350">
    <property type="entry name" value="lytR_cpsA_psr"/>
    <property type="match status" value="1"/>
</dbReference>
<reference evidence="5 6" key="1">
    <citation type="journal article" date="2014" name="J. Microbiol.">
        <title>Diaminobutyricibacter tongyongensis gen. nov., sp. nov. and Homoserinibacter gongjuensis gen. nov., sp. nov. belong to the family Microbacteriaceae.</title>
        <authorList>
            <person name="Kim S.J."/>
            <person name="Ahn J.H."/>
            <person name="Weon H.Y."/>
            <person name="Hamada M."/>
            <person name="Suzuki K."/>
            <person name="Kwon S.W."/>
        </authorList>
    </citation>
    <scope>NUCLEOTIDE SEQUENCE [LARGE SCALE GENOMIC DNA]</scope>
    <source>
        <strain evidence="5 6">NBRC 108724</strain>
    </source>
</reference>
<name>A0A6L9XYN3_9MICO</name>
<protein>
    <submittedName>
        <fullName evidence="5">LCP family protein</fullName>
    </submittedName>
</protein>
<evidence type="ECO:0000313" key="6">
    <source>
        <dbReference type="Proteomes" id="UP000474967"/>
    </source>
</evidence>
<feature type="domain" description="Cell envelope-related transcriptional attenuator" evidence="4">
    <location>
        <begin position="120"/>
        <end position="277"/>
    </location>
</feature>
<dbReference type="EMBL" id="JAAGWY010000002">
    <property type="protein sequence ID" value="NEN06530.1"/>
    <property type="molecule type" value="Genomic_DNA"/>
</dbReference>
<evidence type="ECO:0000313" key="5">
    <source>
        <dbReference type="EMBL" id="NEN06530.1"/>
    </source>
</evidence>
<dbReference type="Gene3D" id="3.40.630.190">
    <property type="entry name" value="LCP protein"/>
    <property type="match status" value="1"/>
</dbReference>
<sequence length="439" mass="44775">MSDGAPMRRRRSNGPPSVRHGRLHKRRPYATVAKVLVATLGVLIVSGGSIAAIAAWDVARTIKPGVHLALPPGKTAVPIPSVGAIDGGVNLLLTGTDTRTGQGGAFSTADELSGSSGAGNNDVTMLVHIAQNHQSAMVVSFPRDMMIPIPECPNPTGGTYYAVDKGMMNSTLSRGGLSCVVLTIEKLTGVSIPFAAEVSFDGVSAMSNAVGGVTVCLASPVVDKYTNPPLDLAAGEQTIVGPEALSFLRSRHGVGDGSDLGRISNQQVFLSALARKIVNGGVLANPFQLYPLAKAAASNMTLSDTLTNPTTMVQIALALKNTGLDKMTFIQYPVVTDPDNVNRVIPHSSSAEVLNNALVNDLPVQLTGTTGRAAELAPGSPTATPTPTQAAAPSTPGATTTPGPTTAPAPATSGPAPVVLPSDTTGQTANQQTCTKGNG</sequence>
<evidence type="ECO:0000256" key="3">
    <source>
        <dbReference type="SAM" id="Phobius"/>
    </source>
</evidence>
<accession>A0A6L9XYN3</accession>
<feature type="compositionally biased region" description="Low complexity" evidence="2">
    <location>
        <begin position="377"/>
        <end position="417"/>
    </location>
</feature>
<keyword evidence="6" id="KW-1185">Reference proteome</keyword>
<evidence type="ECO:0000256" key="1">
    <source>
        <dbReference type="ARBA" id="ARBA00006068"/>
    </source>
</evidence>
<dbReference type="InterPro" id="IPR050922">
    <property type="entry name" value="LytR/CpsA/Psr_CW_biosynth"/>
</dbReference>
<comment type="similarity">
    <text evidence="1">Belongs to the LytR/CpsA/Psr (LCP) family.</text>
</comment>
<comment type="caution">
    <text evidence="5">The sequence shown here is derived from an EMBL/GenBank/DDBJ whole genome shotgun (WGS) entry which is preliminary data.</text>
</comment>
<dbReference type="RefSeq" id="WP_163289937.1">
    <property type="nucleotide sequence ID" value="NZ_JAAGWY010000002.1"/>
</dbReference>
<evidence type="ECO:0000259" key="4">
    <source>
        <dbReference type="Pfam" id="PF03816"/>
    </source>
</evidence>
<dbReference type="InterPro" id="IPR004474">
    <property type="entry name" value="LytR_CpsA_psr"/>
</dbReference>
<feature type="region of interest" description="Disordered" evidence="2">
    <location>
        <begin position="1"/>
        <end position="25"/>
    </location>
</feature>
<feature type="compositionally biased region" description="Polar residues" evidence="2">
    <location>
        <begin position="422"/>
        <end position="439"/>
    </location>
</feature>
<feature type="region of interest" description="Disordered" evidence="2">
    <location>
        <begin position="373"/>
        <end position="439"/>
    </location>
</feature>
<dbReference type="PANTHER" id="PTHR33392:SF6">
    <property type="entry name" value="POLYISOPRENYL-TEICHOIC ACID--PEPTIDOGLYCAN TEICHOIC ACID TRANSFERASE TAGU"/>
    <property type="match status" value="1"/>
</dbReference>
<gene>
    <name evidence="5" type="ORF">G3T36_11685</name>
</gene>
<feature type="transmembrane region" description="Helical" evidence="3">
    <location>
        <begin position="32"/>
        <end position="56"/>
    </location>
</feature>
<keyword evidence="3" id="KW-1133">Transmembrane helix</keyword>
<dbReference type="Pfam" id="PF03816">
    <property type="entry name" value="LytR_cpsA_psr"/>
    <property type="match status" value="1"/>
</dbReference>
<keyword evidence="3" id="KW-0812">Transmembrane</keyword>
<dbReference type="PANTHER" id="PTHR33392">
    <property type="entry name" value="POLYISOPRENYL-TEICHOIC ACID--PEPTIDOGLYCAN TEICHOIC ACID TRANSFERASE TAGU"/>
    <property type="match status" value="1"/>
</dbReference>
<dbReference type="Proteomes" id="UP000474967">
    <property type="component" value="Unassembled WGS sequence"/>
</dbReference>
<proteinExistence type="inferred from homology"/>
<dbReference type="AlphaFoldDB" id="A0A6L9XYN3"/>